<accession>A0ABN3B5V0</accession>
<comment type="caution">
    <text evidence="2">The sequence shown here is derived from an EMBL/GenBank/DDBJ whole genome shotgun (WGS) entry which is preliminary data.</text>
</comment>
<feature type="domain" description="Spore protein YkvP/CgeB glycosyl transferase-like" evidence="1">
    <location>
        <begin position="15"/>
        <end position="116"/>
    </location>
</feature>
<evidence type="ECO:0000259" key="1">
    <source>
        <dbReference type="Pfam" id="PF13524"/>
    </source>
</evidence>
<evidence type="ECO:0000313" key="3">
    <source>
        <dbReference type="Proteomes" id="UP001501084"/>
    </source>
</evidence>
<protein>
    <recommendedName>
        <fullName evidence="1">Spore protein YkvP/CgeB glycosyl transferase-like domain-containing protein</fullName>
    </recommendedName>
</protein>
<evidence type="ECO:0000313" key="2">
    <source>
        <dbReference type="EMBL" id="GAA2188519.1"/>
    </source>
</evidence>
<dbReference type="Gene3D" id="3.40.50.2000">
    <property type="entry name" value="Glycogen Phosphorylase B"/>
    <property type="match status" value="1"/>
</dbReference>
<gene>
    <name evidence="2" type="ORF">GCM10009786_17950</name>
</gene>
<reference evidence="2 3" key="1">
    <citation type="journal article" date="2019" name="Int. J. Syst. Evol. Microbiol.">
        <title>The Global Catalogue of Microorganisms (GCM) 10K type strain sequencing project: providing services to taxonomists for standard genome sequencing and annotation.</title>
        <authorList>
            <consortium name="The Broad Institute Genomics Platform"/>
            <consortium name="The Broad Institute Genome Sequencing Center for Infectious Disease"/>
            <person name="Wu L."/>
            <person name="Ma J."/>
        </authorList>
    </citation>
    <scope>NUCLEOTIDE SEQUENCE [LARGE SCALE GENOMIC DNA]</scope>
    <source>
        <strain evidence="2 3">JCM 14919</strain>
    </source>
</reference>
<sequence length="132" mass="14849">MQRLNDAGLIEYQRISGIRHSEMRNVYREADIVLDQFRGGPYGVAACEALAAGRIVVSHVPEWDRKLTRELSGKELPIVQSAASELEDVIAEILSDPQKARENALKGPEFVRHWHDGRESGRVLAEWLDSVT</sequence>
<dbReference type="Pfam" id="PF13524">
    <property type="entry name" value="Glyco_trans_1_2"/>
    <property type="match status" value="1"/>
</dbReference>
<dbReference type="InterPro" id="IPR055259">
    <property type="entry name" value="YkvP/CgeB_Glyco_trans-like"/>
</dbReference>
<keyword evidence="3" id="KW-1185">Reference proteome</keyword>
<dbReference type="SUPFAM" id="SSF53756">
    <property type="entry name" value="UDP-Glycosyltransferase/glycogen phosphorylase"/>
    <property type="match status" value="1"/>
</dbReference>
<proteinExistence type="predicted"/>
<dbReference type="Proteomes" id="UP001501084">
    <property type="component" value="Unassembled WGS sequence"/>
</dbReference>
<dbReference type="EMBL" id="BAAAOP010000006">
    <property type="protein sequence ID" value="GAA2188519.1"/>
    <property type="molecule type" value="Genomic_DNA"/>
</dbReference>
<name>A0ABN3B5V0_9MICO</name>
<organism evidence="2 3">
    <name type="scientific">Leucobacter alluvii</name>
    <dbReference type="NCBI Taxonomy" id="340321"/>
    <lineage>
        <taxon>Bacteria</taxon>
        <taxon>Bacillati</taxon>
        <taxon>Actinomycetota</taxon>
        <taxon>Actinomycetes</taxon>
        <taxon>Micrococcales</taxon>
        <taxon>Microbacteriaceae</taxon>
        <taxon>Leucobacter</taxon>
    </lineage>
</organism>